<evidence type="ECO:0000256" key="1">
    <source>
        <dbReference type="ARBA" id="ARBA00001946"/>
    </source>
</evidence>
<proteinExistence type="predicted"/>
<dbReference type="Gene3D" id="3.90.79.10">
    <property type="entry name" value="Nucleoside Triphosphate Pyrophosphohydrolase"/>
    <property type="match status" value="1"/>
</dbReference>
<organism evidence="4 5">
    <name type="scientific">Saccharopolyspora hordei</name>
    <dbReference type="NCBI Taxonomy" id="1838"/>
    <lineage>
        <taxon>Bacteria</taxon>
        <taxon>Bacillati</taxon>
        <taxon>Actinomycetota</taxon>
        <taxon>Actinomycetes</taxon>
        <taxon>Pseudonocardiales</taxon>
        <taxon>Pseudonocardiaceae</taxon>
        <taxon>Saccharopolyspora</taxon>
    </lineage>
</organism>
<comment type="cofactor">
    <cofactor evidence="1">
        <name>Mg(2+)</name>
        <dbReference type="ChEBI" id="CHEBI:18420"/>
    </cofactor>
</comment>
<dbReference type="EMBL" id="JACCFJ010000001">
    <property type="protein sequence ID" value="NYI86567.1"/>
    <property type="molecule type" value="Genomic_DNA"/>
</dbReference>
<reference evidence="4 5" key="1">
    <citation type="submission" date="2020-07" db="EMBL/GenBank/DDBJ databases">
        <title>Sequencing the genomes of 1000 actinobacteria strains.</title>
        <authorList>
            <person name="Klenk H.-P."/>
        </authorList>
    </citation>
    <scope>NUCLEOTIDE SEQUENCE [LARGE SCALE GENOMIC DNA]</scope>
    <source>
        <strain evidence="4 5">DSM 44065</strain>
    </source>
</reference>
<dbReference type="SUPFAM" id="SSF55811">
    <property type="entry name" value="Nudix"/>
    <property type="match status" value="1"/>
</dbReference>
<evidence type="ECO:0000313" key="4">
    <source>
        <dbReference type="EMBL" id="NYI86567.1"/>
    </source>
</evidence>
<accession>A0A853AV98</accession>
<gene>
    <name evidence="4" type="ORF">HNR68_005197</name>
</gene>
<feature type="domain" description="Nudix hydrolase" evidence="3">
    <location>
        <begin position="4"/>
        <end position="136"/>
    </location>
</feature>
<evidence type="ECO:0000313" key="5">
    <source>
        <dbReference type="Proteomes" id="UP000587002"/>
    </source>
</evidence>
<dbReference type="InterPro" id="IPR020084">
    <property type="entry name" value="NUDIX_hydrolase_CS"/>
</dbReference>
<dbReference type="Pfam" id="PF00293">
    <property type="entry name" value="NUDIX"/>
    <property type="match status" value="1"/>
</dbReference>
<dbReference type="PANTHER" id="PTHR43046">
    <property type="entry name" value="GDP-MANNOSE MANNOSYL HYDROLASE"/>
    <property type="match status" value="1"/>
</dbReference>
<comment type="caution">
    <text evidence="4">The sequence shown here is derived from an EMBL/GenBank/DDBJ whole genome shotgun (WGS) entry which is preliminary data.</text>
</comment>
<dbReference type="AlphaFoldDB" id="A0A853AV98"/>
<evidence type="ECO:0000256" key="2">
    <source>
        <dbReference type="ARBA" id="ARBA00022801"/>
    </source>
</evidence>
<name>A0A853AV98_9PSEU</name>
<keyword evidence="2" id="KW-0378">Hydrolase</keyword>
<dbReference type="Proteomes" id="UP000587002">
    <property type="component" value="Unassembled WGS sequence"/>
</dbReference>
<dbReference type="RefSeq" id="WP_179724318.1">
    <property type="nucleotide sequence ID" value="NZ_BAABFH010000001.1"/>
</dbReference>
<dbReference type="InterPro" id="IPR000086">
    <property type="entry name" value="NUDIX_hydrolase_dom"/>
</dbReference>
<evidence type="ECO:0000259" key="3">
    <source>
        <dbReference type="PROSITE" id="PS51462"/>
    </source>
</evidence>
<sequence>MPDRHIIDVHVLLIRDAELLLTERRGGQWDRMWHLPSGKLDAGEDIFTAAAREAEEEVGVLINPADLEHVHSIHVAGSGPEARIGHFFVTTRWIGEPTNREPEKCHGLGWFDFHSLPANIIEYPAAGIDAYRRGLRGMSLLGWHGSRPSPVGTESP</sequence>
<dbReference type="PANTHER" id="PTHR43046:SF16">
    <property type="entry name" value="ADP-RIBOSE PYROPHOSPHATASE YJHB-RELATED"/>
    <property type="match status" value="1"/>
</dbReference>
<protein>
    <submittedName>
        <fullName evidence="4">8-oxo-dGTP pyrophosphatase MutT (NUDIX family)</fullName>
    </submittedName>
</protein>
<dbReference type="InterPro" id="IPR015797">
    <property type="entry name" value="NUDIX_hydrolase-like_dom_sf"/>
</dbReference>
<keyword evidence="5" id="KW-1185">Reference proteome</keyword>
<dbReference type="PROSITE" id="PS00893">
    <property type="entry name" value="NUDIX_BOX"/>
    <property type="match status" value="1"/>
</dbReference>
<dbReference type="GO" id="GO:0016787">
    <property type="term" value="F:hydrolase activity"/>
    <property type="evidence" value="ECO:0007669"/>
    <property type="project" value="UniProtKB-KW"/>
</dbReference>
<dbReference type="PROSITE" id="PS51462">
    <property type="entry name" value="NUDIX"/>
    <property type="match status" value="1"/>
</dbReference>